<dbReference type="OrthoDB" id="441812at2759"/>
<dbReference type="PROSITE" id="PS50280">
    <property type="entry name" value="SET"/>
    <property type="match status" value="1"/>
</dbReference>
<proteinExistence type="predicted"/>
<comment type="caution">
    <text evidence="2">The sequence shown here is derived from an EMBL/GenBank/DDBJ whole genome shotgun (WGS) entry which is preliminary data.</text>
</comment>
<dbReference type="PANTHER" id="PTHR13271:SF137">
    <property type="entry name" value="SET DOMAIN-CONTAINING PROTEIN"/>
    <property type="match status" value="1"/>
</dbReference>
<protein>
    <submittedName>
        <fullName evidence="2">Ribosomal lysine N-methyltransferase set11</fullName>
    </submittedName>
</protein>
<keyword evidence="2" id="KW-0489">Methyltransferase</keyword>
<dbReference type="PANTHER" id="PTHR13271">
    <property type="entry name" value="UNCHARACTERIZED PUTATIVE METHYLTRANSFERASE"/>
    <property type="match status" value="1"/>
</dbReference>
<sequence length="381" mass="43800">MGHLQNLIAWATAQGVVIDAIQPSKIPGRGTGILATRNIKAEEEVLKVPPGALRCLESVPLSIRERLPSHTTIQALLAADLALDKSANAVPWKAVLPNMSDFEVGMPMMWPKELKGLLPLEPRNLLLKREKTFRDDWNDFNKAFPDVPYDEYMYAWLVVNTRTFYNESPETLKYPWEDRLALIPVADLFNHADAGCKVYYSPEGYHIIADRDYKKGEELFISYSTHSNDYNLLEYGFIPDENPLDDVYIDDVIFPKLSESQKTELEKRDLLGEYPLGEATEEFHRTQAVLRLLSGTAQEFDRFLNGEENGQVVQNRVDTYLLKVLDEFLSDVVTKRLQEVDALKVGLEDQRALLAKRWTQIEEMINRKIESYRERQMDTLE</sequence>
<dbReference type="Gene3D" id="3.90.1410.10">
    <property type="entry name" value="set domain protein methyltransferase, domain 1"/>
    <property type="match status" value="1"/>
</dbReference>
<feature type="domain" description="SET" evidence="1">
    <location>
        <begin position="19"/>
        <end position="224"/>
    </location>
</feature>
<reference evidence="2 3" key="1">
    <citation type="submission" date="2020-07" db="EMBL/GenBank/DDBJ databases">
        <title>Trichoderma asperellum IC-1 whole genome shotgun sequence.</title>
        <authorList>
            <person name="Kanamasa S."/>
            <person name="Takahashi H."/>
        </authorList>
    </citation>
    <scope>NUCLEOTIDE SEQUENCE [LARGE SCALE GENOMIC DNA]</scope>
    <source>
        <strain evidence="2 3">IC-1</strain>
    </source>
</reference>
<dbReference type="InterPro" id="IPR001214">
    <property type="entry name" value="SET_dom"/>
</dbReference>
<organism evidence="2 3">
    <name type="scientific">Trichoderma asperellum</name>
    <name type="common">Filamentous fungus</name>
    <dbReference type="NCBI Taxonomy" id="101201"/>
    <lineage>
        <taxon>Eukaryota</taxon>
        <taxon>Fungi</taxon>
        <taxon>Dikarya</taxon>
        <taxon>Ascomycota</taxon>
        <taxon>Pezizomycotina</taxon>
        <taxon>Sordariomycetes</taxon>
        <taxon>Hypocreomycetidae</taxon>
        <taxon>Hypocreales</taxon>
        <taxon>Hypocreaceae</taxon>
        <taxon>Trichoderma</taxon>
    </lineage>
</organism>
<dbReference type="EMBL" id="BLZH01000003">
    <property type="protein sequence ID" value="GFP54172.1"/>
    <property type="molecule type" value="Genomic_DNA"/>
</dbReference>
<accession>A0A6V8QPT3</accession>
<gene>
    <name evidence="2" type="ORF">TASIC1_0003055000</name>
</gene>
<dbReference type="SUPFAM" id="SSF82199">
    <property type="entry name" value="SET domain"/>
    <property type="match status" value="1"/>
</dbReference>
<keyword evidence="2" id="KW-0808">Transferase</keyword>
<dbReference type="GO" id="GO:0032259">
    <property type="term" value="P:methylation"/>
    <property type="evidence" value="ECO:0007669"/>
    <property type="project" value="UniProtKB-KW"/>
</dbReference>
<name>A0A6V8QPT3_TRIAP</name>
<dbReference type="InterPro" id="IPR050600">
    <property type="entry name" value="SETD3_SETD6_MTase"/>
</dbReference>
<evidence type="ECO:0000313" key="2">
    <source>
        <dbReference type="EMBL" id="GFP54172.1"/>
    </source>
</evidence>
<evidence type="ECO:0000313" key="3">
    <source>
        <dbReference type="Proteomes" id="UP000517252"/>
    </source>
</evidence>
<dbReference type="Pfam" id="PF00856">
    <property type="entry name" value="SET"/>
    <property type="match status" value="1"/>
</dbReference>
<dbReference type="AlphaFoldDB" id="A0A6V8QPT3"/>
<dbReference type="GO" id="GO:0016279">
    <property type="term" value="F:protein-lysine N-methyltransferase activity"/>
    <property type="evidence" value="ECO:0007669"/>
    <property type="project" value="TreeGrafter"/>
</dbReference>
<evidence type="ECO:0000259" key="1">
    <source>
        <dbReference type="PROSITE" id="PS50280"/>
    </source>
</evidence>
<dbReference type="InterPro" id="IPR046341">
    <property type="entry name" value="SET_dom_sf"/>
</dbReference>
<dbReference type="Proteomes" id="UP000517252">
    <property type="component" value="Unassembled WGS sequence"/>
</dbReference>